<proteinExistence type="predicted"/>
<name>A0A316D219_9BACL</name>
<protein>
    <submittedName>
        <fullName evidence="2">Uncharacterized protein DUF4062</fullName>
    </submittedName>
</protein>
<evidence type="ECO:0000313" key="3">
    <source>
        <dbReference type="Proteomes" id="UP000245634"/>
    </source>
</evidence>
<accession>A0A316D219</accession>
<gene>
    <name evidence="2" type="ORF">C7459_1452</name>
</gene>
<evidence type="ECO:0000313" key="2">
    <source>
        <dbReference type="EMBL" id="PWK03925.1"/>
    </source>
</evidence>
<reference evidence="2 3" key="1">
    <citation type="submission" date="2018-05" db="EMBL/GenBank/DDBJ databases">
        <title>Genomic Encyclopedia of Type Strains, Phase IV (KMG-IV): sequencing the most valuable type-strain genomes for metagenomic binning, comparative biology and taxonomic classification.</title>
        <authorList>
            <person name="Goeker M."/>
        </authorList>
    </citation>
    <scope>NUCLEOTIDE SEQUENCE [LARGE SCALE GENOMIC DNA]</scope>
    <source>
        <strain evidence="2 3">DSM 18773</strain>
    </source>
</reference>
<dbReference type="InterPro" id="IPR025139">
    <property type="entry name" value="DUF4062"/>
</dbReference>
<dbReference type="Proteomes" id="UP000245634">
    <property type="component" value="Unassembled WGS sequence"/>
</dbReference>
<dbReference type="Pfam" id="PF13271">
    <property type="entry name" value="DUF4062"/>
    <property type="match status" value="1"/>
</dbReference>
<dbReference type="RefSeq" id="WP_109691456.1">
    <property type="nucleotide sequence ID" value="NZ_QGGL01000045.1"/>
</dbReference>
<organism evidence="2 3">
    <name type="scientific">Tumebacillus permanentifrigoris</name>
    <dbReference type="NCBI Taxonomy" id="378543"/>
    <lineage>
        <taxon>Bacteria</taxon>
        <taxon>Bacillati</taxon>
        <taxon>Bacillota</taxon>
        <taxon>Bacilli</taxon>
        <taxon>Bacillales</taxon>
        <taxon>Alicyclobacillaceae</taxon>
        <taxon>Tumebacillus</taxon>
    </lineage>
</organism>
<feature type="domain" description="DUF4062" evidence="1">
    <location>
        <begin position="5"/>
        <end position="90"/>
    </location>
</feature>
<evidence type="ECO:0000259" key="1">
    <source>
        <dbReference type="Pfam" id="PF13271"/>
    </source>
</evidence>
<comment type="caution">
    <text evidence="2">The sequence shown here is derived from an EMBL/GenBank/DDBJ whole genome shotgun (WGS) entry which is preliminary data.</text>
</comment>
<sequence length="284" mass="33148">MPRPRVFVSSTFYDLQQVRQDVGHFVDEHGYEAVLFEEGHIAYGAADAPASYCYEEIESCDILISIIGGRFGSSSSERRYSVSQAELRRAHELGKQIHIFVLQSVHTEYETYKVNRDNFSIVLRHADDRRVYEFLDELHRLDRNNAIFPFETAQDITLCLRQQWAGLFYRFLRGAPKQPSPHPRTEEPHPAWTYLRGILELPWTAAFYTWADLAQLLNSCGYHEDPVVSADQREWSRYRDGVQYLIRASTTLFTGPNETLIPRERWVDTLFTMDQTVIEMQKKT</sequence>
<dbReference type="AlphaFoldDB" id="A0A316D219"/>
<keyword evidence="3" id="KW-1185">Reference proteome</keyword>
<dbReference type="OrthoDB" id="72299at2"/>
<dbReference type="EMBL" id="QGGL01000045">
    <property type="protein sequence ID" value="PWK03925.1"/>
    <property type="molecule type" value="Genomic_DNA"/>
</dbReference>